<comment type="caution">
    <text evidence="3">The sequence shown here is derived from an EMBL/GenBank/DDBJ whole genome shotgun (WGS) entry which is preliminary data.</text>
</comment>
<gene>
    <name evidence="3" type="ORF">H6A60_00110</name>
</gene>
<dbReference type="EMBL" id="JACJJC010000001">
    <property type="protein sequence ID" value="MBM6702917.1"/>
    <property type="molecule type" value="Genomic_DNA"/>
</dbReference>
<dbReference type="PANTHER" id="PTHR33969">
    <property type="entry name" value="SEGREGATION AND CONDENSATION PROTEIN A"/>
    <property type="match status" value="1"/>
</dbReference>
<keyword evidence="4" id="KW-1185">Reference proteome</keyword>
<evidence type="ECO:0000256" key="1">
    <source>
        <dbReference type="ARBA" id="ARBA00044777"/>
    </source>
</evidence>
<dbReference type="Gene3D" id="6.10.250.2410">
    <property type="match status" value="1"/>
</dbReference>
<name>A0ABS2DNE2_9BURK</name>
<reference evidence="3 4" key="1">
    <citation type="journal article" date="2021" name="Sci. Rep.">
        <title>The distribution of antibiotic resistance genes in chicken gut microbiota commensals.</title>
        <authorList>
            <person name="Juricova H."/>
            <person name="Matiasovicova J."/>
            <person name="Kubasova T."/>
            <person name="Cejkova D."/>
            <person name="Rychlik I."/>
        </authorList>
    </citation>
    <scope>NUCLEOTIDE SEQUENCE [LARGE SCALE GENOMIC DNA]</scope>
    <source>
        <strain evidence="3 4">An829</strain>
    </source>
</reference>
<proteinExistence type="predicted"/>
<evidence type="ECO:0000313" key="3">
    <source>
        <dbReference type="EMBL" id="MBM6702917.1"/>
    </source>
</evidence>
<dbReference type="InterPro" id="IPR003768">
    <property type="entry name" value="ScpA"/>
</dbReference>
<feature type="region of interest" description="Disordered" evidence="2">
    <location>
        <begin position="1"/>
        <end position="29"/>
    </location>
</feature>
<evidence type="ECO:0000256" key="2">
    <source>
        <dbReference type="SAM" id="MobiDB-lite"/>
    </source>
</evidence>
<protein>
    <recommendedName>
        <fullName evidence="1">Segregation and condensation protein A</fullName>
    </recommendedName>
</protein>
<organism evidence="3 4">
    <name type="scientific">Sutterella massiliensis</name>
    <dbReference type="NCBI Taxonomy" id="1816689"/>
    <lineage>
        <taxon>Bacteria</taxon>
        <taxon>Pseudomonadati</taxon>
        <taxon>Pseudomonadota</taxon>
        <taxon>Betaproteobacteria</taxon>
        <taxon>Burkholderiales</taxon>
        <taxon>Sutterellaceae</taxon>
        <taxon>Sutterella</taxon>
    </lineage>
</organism>
<accession>A0ABS2DNE2</accession>
<dbReference type="PANTHER" id="PTHR33969:SF2">
    <property type="entry name" value="SEGREGATION AND CONDENSATION PROTEIN A"/>
    <property type="match status" value="1"/>
</dbReference>
<dbReference type="Proteomes" id="UP000715095">
    <property type="component" value="Unassembled WGS sequence"/>
</dbReference>
<dbReference type="Pfam" id="PF02616">
    <property type="entry name" value="SMC_ScpA"/>
    <property type="match status" value="1"/>
</dbReference>
<evidence type="ECO:0000313" key="4">
    <source>
        <dbReference type="Proteomes" id="UP000715095"/>
    </source>
</evidence>
<sequence>MADTAKAPQTTVTARTGEEAGNDRQQGGGSPLAFLYGEPLDKFPAELYIPPDALLVFLEQFEGPLDLLLYLIRSQKFDVMDIPMAILTDQYIGYVELIRRSNLALASAYLVMAATLMSIKSRLLLPAPAREDEGEEPEDPRAELMRRLLEYEKIKTAARALDRLPRFGRDFHLIEGVFVPQEETAPPAGDVDELAAAWLDVVSRMQLSARHRVFRETLSVREHMTAVLRRLSGRPWITLEMLLEESDEPERETVAVWCLALLELAKAELVRLTQAAPYAPIYATPVGLRFAETPSDDVPDFHDISKLKTPDEEASSLF</sequence>
<dbReference type="RefSeq" id="WP_205101315.1">
    <property type="nucleotide sequence ID" value="NZ_JACJJC010000001.1"/>
</dbReference>